<dbReference type="InterPro" id="IPR002939">
    <property type="entry name" value="DnaJ_C"/>
</dbReference>
<dbReference type="GeneID" id="66609232"/>
<evidence type="ECO:0000259" key="3">
    <source>
        <dbReference type="PROSITE" id="PS50076"/>
    </source>
</evidence>
<feature type="compositionally biased region" description="Polar residues" evidence="2">
    <location>
        <begin position="452"/>
        <end position="462"/>
    </location>
</feature>
<dbReference type="SMR" id="A0A0H3DMN0"/>
<dbReference type="eggNOG" id="COG0484">
    <property type="taxonomic scope" value="Bacteria"/>
</dbReference>
<dbReference type="Pfam" id="PF16713">
    <property type="entry name" value="EAGR_box"/>
    <property type="match status" value="1"/>
</dbReference>
<proteinExistence type="predicted"/>
<dbReference type="InterPro" id="IPR018253">
    <property type="entry name" value="DnaJ_domain_CS"/>
</dbReference>
<organism evidence="4 5">
    <name type="scientific">Mycoplasmoides pneumoniae (strain ATCC 15531 / DSM 23978 / CIP 103766 / NBRC 14401 / NCTC 10119 / FH)</name>
    <name type="common">Mycoplasma pneumoniae</name>
    <dbReference type="NCBI Taxonomy" id="722438"/>
    <lineage>
        <taxon>Bacteria</taxon>
        <taxon>Bacillati</taxon>
        <taxon>Mycoplasmatota</taxon>
        <taxon>Mycoplasmoidales</taxon>
        <taxon>Mycoplasmoidaceae</taxon>
        <taxon>Mycoplasmoides</taxon>
    </lineage>
</organism>
<dbReference type="Pfam" id="PF00226">
    <property type="entry name" value="DnaJ"/>
    <property type="match status" value="1"/>
</dbReference>
<feature type="region of interest" description="Disordered" evidence="2">
    <location>
        <begin position="388"/>
        <end position="407"/>
    </location>
</feature>
<reference evidence="4 5" key="1">
    <citation type="journal article" date="2010" name="Appl. Environ. Microbiol.">
        <title>Targeted chromosomal knockouts in Mycoplasma pneumoniae.</title>
        <authorList>
            <person name="Krishnakumar R."/>
            <person name="Assad-Garcia N."/>
            <person name="Benders G.A."/>
            <person name="Phan Q."/>
            <person name="Montague M.G."/>
            <person name="Glass J.I."/>
        </authorList>
    </citation>
    <scope>NUCLEOTIDE SEQUENCE [LARGE SCALE GENOMIC DNA]</scope>
    <source>
        <strain evidence="5">ATCC 15531 / DSM 22911 / NBRC 14401 / NCTC 10119 / FH</strain>
    </source>
</reference>
<name>A0A0H3DMN0_MYCPB</name>
<dbReference type="PATRIC" id="fig|722438.3.peg.127"/>
<dbReference type="GO" id="GO:0042026">
    <property type="term" value="P:protein refolding"/>
    <property type="evidence" value="ECO:0007669"/>
    <property type="project" value="TreeGrafter"/>
</dbReference>
<dbReference type="PROSITE" id="PS50076">
    <property type="entry name" value="DNAJ_2"/>
    <property type="match status" value="1"/>
</dbReference>
<dbReference type="PRINTS" id="PR00625">
    <property type="entry name" value="JDOMAIN"/>
</dbReference>
<dbReference type="CDD" id="cd06257">
    <property type="entry name" value="DnaJ"/>
    <property type="match status" value="1"/>
</dbReference>
<dbReference type="EMBL" id="CP002077">
    <property type="protein sequence ID" value="ADK86991.1"/>
    <property type="molecule type" value="Genomic_DNA"/>
</dbReference>
<dbReference type="PANTHER" id="PTHR43096">
    <property type="entry name" value="DNAJ HOMOLOG 1, MITOCHONDRIAL-RELATED"/>
    <property type="match status" value="1"/>
</dbReference>
<evidence type="ECO:0000256" key="1">
    <source>
        <dbReference type="ARBA" id="ARBA00023186"/>
    </source>
</evidence>
<dbReference type="SUPFAM" id="SSF46565">
    <property type="entry name" value="Chaperone J-domain"/>
    <property type="match status" value="1"/>
</dbReference>
<dbReference type="FunFam" id="1.10.287.110:FF:000289">
    <property type="entry name" value="DnaJ homolog subfamily C member 7 homolog"/>
    <property type="match status" value="1"/>
</dbReference>
<feature type="domain" description="J" evidence="3">
    <location>
        <begin position="7"/>
        <end position="71"/>
    </location>
</feature>
<feature type="region of interest" description="Disordered" evidence="2">
    <location>
        <begin position="102"/>
        <end position="160"/>
    </location>
</feature>
<dbReference type="Proteomes" id="UP000007756">
    <property type="component" value="Chromosome"/>
</dbReference>
<dbReference type="AlphaFoldDB" id="A0A0H3DMN0"/>
<dbReference type="InterPro" id="IPR022465">
    <property type="entry name" value="Termin_org_TopJ"/>
</dbReference>
<gene>
    <name evidence="4" type="primary">topJ</name>
    <name evidence="4" type="ordered locus">MPNE_0136</name>
</gene>
<dbReference type="PANTHER" id="PTHR43096:SF48">
    <property type="entry name" value="CHAPERONE PROTEIN DNAJ"/>
    <property type="match status" value="1"/>
</dbReference>
<dbReference type="InterPro" id="IPR038145">
    <property type="entry name" value="EAGR_sf"/>
</dbReference>
<sequence>MAEAKRDYYEVLGLSRDADDNDIKKAFRKLAKKYHPDRNKAPDAAQIFAEINEANDVLSNPKKRANYDKYGHDGVDNEGGFAFQADVFDSFFEEIEKSGAFDNLSESNTKKKEKTKTKKKGWFWGKSKQEESTSDTTEYADVDAGLEDYPPQSDYPDDIPDVDARIEEVDQSAYADDIPDVDAGMDWEQNAEVANSASEIIPDVDAGLADEFNTSSAAPQASDWEAMIGNPEYGYFDAAGEWNWKGFFDEAGQWVWLEETEPSSVSNDETTTDSDAVTAATTVEETDQDSWTANSAPESVDVETPVELQPETEPEPIITLSSEPVEAPASVVIEPTPETEETTSAVEMDASVKADVSDEADATNEPTEQDTISEPEQETDAAALEEINHTTADLEPAEVSATNDLEQDVVEKVNFSEPESTVDTAATDPVVEQATETSTNGFKFFNFSSFVLSDQNPNPQTPTHHEEDAAAPEPTVDETSGESTAPEVTIAESTVELETAAEINNPATFVEEYLQPTKTTVVDKLDEPTVAKPTVSDSENSVAPEPEFVAGPEQTFSWKPAISETEEIPLTAVEPASETQTLIAEDVTSPVTPTATAIPAPSINAVPTAPVAETFEAAVDFLKEAAKIEAQLPLVPTVPEQIDGTDPSLLTQWDEYLEKTRKLFHKLFLTEQLPFIVKTDQFEIVDPNLDEHNVNLIYTEHVPQICFLNEQLKEIRYTRKLVDPQTQVTTTESITLEVQLSHKSQTEAIAIFKGFGHDYGSGCGDLKVVLKVIPSVFFQLQADGLHTAALVDPLVAYNGGLIDFFGPVNSFKVDIEGGIANNDLIEFNQLGVLRTKTKRGSLYVHLYYSSVAKKGTKTNCQVQQFFDLVHVEYKLLNYNLKQLHNYHSALTAQKKTLDRKSYQCLAVESH</sequence>
<accession>A0A0H3DMN0</accession>
<dbReference type="GO" id="GO:0005737">
    <property type="term" value="C:cytoplasm"/>
    <property type="evidence" value="ECO:0007669"/>
    <property type="project" value="TreeGrafter"/>
</dbReference>
<dbReference type="InterPro" id="IPR022466">
    <property type="entry name" value="EAGR_box"/>
</dbReference>
<dbReference type="PaxDb" id="722438-MPNE_0136"/>
<dbReference type="InterPro" id="IPR036869">
    <property type="entry name" value="J_dom_sf"/>
</dbReference>
<dbReference type="STRING" id="722438.F539_00690"/>
<dbReference type="InterPro" id="IPR001623">
    <property type="entry name" value="DnaJ_domain"/>
</dbReference>
<dbReference type="NCBIfam" id="TIGR03834">
    <property type="entry name" value="EAGR_box"/>
    <property type="match status" value="1"/>
</dbReference>
<feature type="region of interest" description="Disordered" evidence="2">
    <location>
        <begin position="260"/>
        <end position="379"/>
    </location>
</feature>
<dbReference type="NCBIfam" id="TIGR03835">
    <property type="entry name" value="termin_org_DnaJ"/>
    <property type="match status" value="1"/>
</dbReference>
<protein>
    <submittedName>
        <fullName evidence="4">Terminal organelle assembly protein TopJ</fullName>
    </submittedName>
</protein>
<dbReference type="RefSeq" id="WP_014325355.1">
    <property type="nucleotide sequence ID" value="NZ_CP010546.1"/>
</dbReference>
<dbReference type="HOGENOM" id="CLU_319302_0_0_14"/>
<dbReference type="NCBIfam" id="NF037946">
    <property type="entry name" value="terminal_TopJ"/>
    <property type="match status" value="1"/>
</dbReference>
<keyword evidence="1" id="KW-0143">Chaperone</keyword>
<evidence type="ECO:0000256" key="2">
    <source>
        <dbReference type="SAM" id="MobiDB-lite"/>
    </source>
</evidence>
<feature type="compositionally biased region" description="Low complexity" evidence="2">
    <location>
        <begin position="273"/>
        <end position="283"/>
    </location>
</feature>
<evidence type="ECO:0000313" key="5">
    <source>
        <dbReference type="Proteomes" id="UP000007756"/>
    </source>
</evidence>
<feature type="region of interest" description="Disordered" evidence="2">
    <location>
        <begin position="452"/>
        <end position="486"/>
    </location>
</feature>
<feature type="compositionally biased region" description="Acidic residues" evidence="2">
    <location>
        <begin position="357"/>
        <end position="379"/>
    </location>
</feature>
<dbReference type="Pfam" id="PF01556">
    <property type="entry name" value="DnaJ_C"/>
    <property type="match status" value="1"/>
</dbReference>
<dbReference type="Gene3D" id="3.30.70.3600">
    <property type="match status" value="1"/>
</dbReference>
<dbReference type="GO" id="GO:0051082">
    <property type="term" value="F:unfolded protein binding"/>
    <property type="evidence" value="ECO:0007669"/>
    <property type="project" value="TreeGrafter"/>
</dbReference>
<dbReference type="eggNOG" id="COG3170">
    <property type="taxonomic scope" value="Bacteria"/>
</dbReference>
<dbReference type="PROSITE" id="PS00636">
    <property type="entry name" value="DNAJ_1"/>
    <property type="match status" value="1"/>
</dbReference>
<dbReference type="InterPro" id="IPR053693">
    <property type="entry name" value="DnaJ-like_chaperone"/>
</dbReference>
<evidence type="ECO:0000313" key="4">
    <source>
        <dbReference type="EMBL" id="ADK86991.1"/>
    </source>
</evidence>
<dbReference type="Gene3D" id="1.10.287.110">
    <property type="entry name" value="DnaJ domain"/>
    <property type="match status" value="1"/>
</dbReference>
<dbReference type="KEGG" id="mpj:MPNE_0136"/>
<feature type="compositionally biased region" description="Basic residues" evidence="2">
    <location>
        <begin position="111"/>
        <end position="121"/>
    </location>
</feature>
<dbReference type="SMART" id="SM00271">
    <property type="entry name" value="DnaJ"/>
    <property type="match status" value="1"/>
</dbReference>